<gene>
    <name evidence="2" type="ORF">IAC68_01220</name>
</gene>
<protein>
    <submittedName>
        <fullName evidence="2">Uncharacterized protein</fullName>
    </submittedName>
</protein>
<comment type="caution">
    <text evidence="2">The sequence shown here is derived from an EMBL/GenBank/DDBJ whole genome shotgun (WGS) entry which is preliminary data.</text>
</comment>
<dbReference type="EMBL" id="JADINB010000029">
    <property type="protein sequence ID" value="MBO8428541.1"/>
    <property type="molecule type" value="Genomic_DNA"/>
</dbReference>
<accession>A0A9D9GXD9</accession>
<dbReference type="AlphaFoldDB" id="A0A9D9GXD9"/>
<proteinExistence type="predicted"/>
<keyword evidence="1" id="KW-0732">Signal</keyword>
<sequence length="174" mass="19605">MKRWFFVLFAALMLPALVFGADNKKKKADKNTKEWYYELEACSAPYKGASNIKVWSYGANAVVARDQAMKNAVHGVIFRGIPGNPSKRLNALPPLVDEFGAEDKYGEFFDRFFADGGDYLRYVTKTGSDSTNEVLKYDRKNYKVGVIVTVQYDALREMLEKNGIIKSLASGFTK</sequence>
<feature type="signal peptide" evidence="1">
    <location>
        <begin position="1"/>
        <end position="20"/>
    </location>
</feature>
<organism evidence="2 3">
    <name type="scientific">Candidatus Egerieousia excrementavium</name>
    <dbReference type="NCBI Taxonomy" id="2840778"/>
    <lineage>
        <taxon>Bacteria</taxon>
        <taxon>Pseudomonadati</taxon>
        <taxon>Bacteroidota</taxon>
        <taxon>Bacteroidia</taxon>
        <taxon>Bacteroidales</taxon>
        <taxon>Candidatus Egerieousia</taxon>
    </lineage>
</organism>
<feature type="chain" id="PRO_5038889016" evidence="1">
    <location>
        <begin position="21"/>
        <end position="174"/>
    </location>
</feature>
<dbReference type="Proteomes" id="UP000823635">
    <property type="component" value="Unassembled WGS sequence"/>
</dbReference>
<reference evidence="2" key="1">
    <citation type="submission" date="2020-10" db="EMBL/GenBank/DDBJ databases">
        <authorList>
            <person name="Gilroy R."/>
        </authorList>
    </citation>
    <scope>NUCLEOTIDE SEQUENCE</scope>
    <source>
        <strain evidence="2">15467</strain>
    </source>
</reference>
<evidence type="ECO:0000313" key="2">
    <source>
        <dbReference type="EMBL" id="MBO8428541.1"/>
    </source>
</evidence>
<name>A0A9D9GXD9_9BACT</name>
<evidence type="ECO:0000256" key="1">
    <source>
        <dbReference type="SAM" id="SignalP"/>
    </source>
</evidence>
<evidence type="ECO:0000313" key="3">
    <source>
        <dbReference type="Proteomes" id="UP000823635"/>
    </source>
</evidence>
<reference evidence="2" key="2">
    <citation type="journal article" date="2021" name="PeerJ">
        <title>Extensive microbial diversity within the chicken gut microbiome revealed by metagenomics and culture.</title>
        <authorList>
            <person name="Gilroy R."/>
            <person name="Ravi A."/>
            <person name="Getino M."/>
            <person name="Pursley I."/>
            <person name="Horton D.L."/>
            <person name="Alikhan N.F."/>
            <person name="Baker D."/>
            <person name="Gharbi K."/>
            <person name="Hall N."/>
            <person name="Watson M."/>
            <person name="Adriaenssens E.M."/>
            <person name="Foster-Nyarko E."/>
            <person name="Jarju S."/>
            <person name="Secka A."/>
            <person name="Antonio M."/>
            <person name="Oren A."/>
            <person name="Chaudhuri R.R."/>
            <person name="La Ragione R."/>
            <person name="Hildebrand F."/>
            <person name="Pallen M.J."/>
        </authorList>
    </citation>
    <scope>NUCLEOTIDE SEQUENCE</scope>
    <source>
        <strain evidence="2">15467</strain>
    </source>
</reference>